<protein>
    <submittedName>
        <fullName evidence="1">Agarase</fullName>
    </submittedName>
</protein>
<dbReference type="AlphaFoldDB" id="A0A318TE10"/>
<accession>A0A318TE10</accession>
<name>A0A318TE10_9BRAD</name>
<organism evidence="1 2">
    <name type="scientific">Rhodopseudomonas faecalis</name>
    <dbReference type="NCBI Taxonomy" id="99655"/>
    <lineage>
        <taxon>Bacteria</taxon>
        <taxon>Pseudomonadati</taxon>
        <taxon>Pseudomonadota</taxon>
        <taxon>Alphaproteobacteria</taxon>
        <taxon>Hyphomicrobiales</taxon>
        <taxon>Nitrobacteraceae</taxon>
        <taxon>Rhodopseudomonas</taxon>
    </lineage>
</organism>
<sequence>MRRTKWGGLAERGFEASGFFRVDQRDGIHWLVDPDGGLFLSKGVNNVRFDPDNIRNTDKVPYAQACLDKYGSRNNWRAAAANRLVSWNFNTIGCWSDEVVAGAGDTPLAMTPIVDLGASFWLHRRQRFPDVFDDEFESHIRQRAKELCTPRRNAPQLLGTFIDNELYWSPDWRGNDELLTTFLNFPPRRPGRVTAITALQQHYRDFEQFNAVWCTPARSWDALHMLGQIEAPFTRLAPGARYNTEESWANKLDRRREAFAADCDAFAAVVADRYFELCVGAIKAADPNHMVLGARFGALPHDGVLAAAARHLDVISFNCYHADPTPLIEAYATTGKPCIITEFSFRGDDVGLPNSMGGGPRVPTQTERAACFRSYATAAVSHPNVVGYHWFEHADQPREGRFDGEDCNYGTVTIEDEVYPELTGAMTEVNADAERLHGQGAAIASAAQA</sequence>
<dbReference type="RefSeq" id="WP_110780738.1">
    <property type="nucleotide sequence ID" value="NZ_QJTI01000009.1"/>
</dbReference>
<dbReference type="Proteomes" id="UP000248148">
    <property type="component" value="Unassembled WGS sequence"/>
</dbReference>
<evidence type="ECO:0000313" key="2">
    <source>
        <dbReference type="Proteomes" id="UP000248148"/>
    </source>
</evidence>
<reference evidence="1 2" key="1">
    <citation type="submission" date="2018-06" db="EMBL/GenBank/DDBJ databases">
        <title>Genomic Encyclopedia of Archaeal and Bacterial Type Strains, Phase II (KMG-II): from individual species to whole genera.</title>
        <authorList>
            <person name="Goeker M."/>
        </authorList>
    </citation>
    <scope>NUCLEOTIDE SEQUENCE [LARGE SCALE GENOMIC DNA]</scope>
    <source>
        <strain evidence="1 2">JCM 11668</strain>
    </source>
</reference>
<gene>
    <name evidence="1" type="ORF">BJ122_10916</name>
</gene>
<dbReference type="SUPFAM" id="SSF51445">
    <property type="entry name" value="(Trans)glycosidases"/>
    <property type="match status" value="1"/>
</dbReference>
<proteinExistence type="predicted"/>
<dbReference type="OrthoDB" id="9760450at2"/>
<dbReference type="InterPro" id="IPR017853">
    <property type="entry name" value="GH"/>
</dbReference>
<dbReference type="EMBL" id="QJTI01000009">
    <property type="protein sequence ID" value="PYF02886.1"/>
    <property type="molecule type" value="Genomic_DNA"/>
</dbReference>
<keyword evidence="2" id="KW-1185">Reference proteome</keyword>
<evidence type="ECO:0000313" key="1">
    <source>
        <dbReference type="EMBL" id="PYF02886.1"/>
    </source>
</evidence>
<dbReference type="Gene3D" id="3.20.20.80">
    <property type="entry name" value="Glycosidases"/>
    <property type="match status" value="1"/>
</dbReference>
<comment type="caution">
    <text evidence="1">The sequence shown here is derived from an EMBL/GenBank/DDBJ whole genome shotgun (WGS) entry which is preliminary data.</text>
</comment>